<sequence>MDDMRRIEKDNADLNVDLDSNSEDDVGIEFSSAVTAQINDPRLRELHLQLDHAPVRSLLGHSPRVSQKPHLVNICGPRRSTEDLFLLEIPSPFFSSSSKPCLRHLILKRCYVSWSDLRGAGAFPTNLLTLHIKHPLLPIPSDILYNTSSPRWQDLVLEGACITELSSRPQTPISLTALRTYTISVEAPEFHHLYTSIIWPQALPTKLTLNFTTRSSLTRFLDVFQQSGLANTFTHVVIDNELKRITLQSPQLECKLQLPINWFEHLIPHVHFPSVESVSIETPFVFRIINPADDGVDPVALPTDVWVLFFANHPSIRTLRLDGNSLQEIFKALGRSSSNGDPIVLPSLTHLHLFYPYLGVDEPEMIRDLIDAIFAKQLAYPLFCRLMDSLGARYGSGQRLERLHIDTESFIGRQKVMGVVGRECVVWNHEPRTG</sequence>
<keyword evidence="2" id="KW-1185">Reference proteome</keyword>
<dbReference type="AlphaFoldDB" id="A0A5C3Q6L4"/>
<dbReference type="Proteomes" id="UP000305067">
    <property type="component" value="Unassembled WGS sequence"/>
</dbReference>
<proteinExistence type="predicted"/>
<protein>
    <submittedName>
        <fullName evidence="1">Uncharacterized protein</fullName>
    </submittedName>
</protein>
<reference evidence="1 2" key="1">
    <citation type="journal article" date="2019" name="Nat. Ecol. Evol.">
        <title>Megaphylogeny resolves global patterns of mushroom evolution.</title>
        <authorList>
            <person name="Varga T."/>
            <person name="Krizsan K."/>
            <person name="Foldi C."/>
            <person name="Dima B."/>
            <person name="Sanchez-Garcia M."/>
            <person name="Sanchez-Ramirez S."/>
            <person name="Szollosi G.J."/>
            <person name="Szarkandi J.G."/>
            <person name="Papp V."/>
            <person name="Albert L."/>
            <person name="Andreopoulos W."/>
            <person name="Angelini C."/>
            <person name="Antonin V."/>
            <person name="Barry K.W."/>
            <person name="Bougher N.L."/>
            <person name="Buchanan P."/>
            <person name="Buyck B."/>
            <person name="Bense V."/>
            <person name="Catcheside P."/>
            <person name="Chovatia M."/>
            <person name="Cooper J."/>
            <person name="Damon W."/>
            <person name="Desjardin D."/>
            <person name="Finy P."/>
            <person name="Geml J."/>
            <person name="Haridas S."/>
            <person name="Hughes K."/>
            <person name="Justo A."/>
            <person name="Karasinski D."/>
            <person name="Kautmanova I."/>
            <person name="Kiss B."/>
            <person name="Kocsube S."/>
            <person name="Kotiranta H."/>
            <person name="LaButti K.M."/>
            <person name="Lechner B.E."/>
            <person name="Liimatainen K."/>
            <person name="Lipzen A."/>
            <person name="Lukacs Z."/>
            <person name="Mihaltcheva S."/>
            <person name="Morgado L.N."/>
            <person name="Niskanen T."/>
            <person name="Noordeloos M.E."/>
            <person name="Ohm R.A."/>
            <person name="Ortiz-Santana B."/>
            <person name="Ovrebo C."/>
            <person name="Racz N."/>
            <person name="Riley R."/>
            <person name="Savchenko A."/>
            <person name="Shiryaev A."/>
            <person name="Soop K."/>
            <person name="Spirin V."/>
            <person name="Szebenyi C."/>
            <person name="Tomsovsky M."/>
            <person name="Tulloss R.E."/>
            <person name="Uehling J."/>
            <person name="Grigoriev I.V."/>
            <person name="Vagvolgyi C."/>
            <person name="Papp T."/>
            <person name="Martin F.M."/>
            <person name="Miettinen O."/>
            <person name="Hibbett D.S."/>
            <person name="Nagy L.G."/>
        </authorList>
    </citation>
    <scope>NUCLEOTIDE SEQUENCE [LARGE SCALE GENOMIC DNA]</scope>
    <source>
        <strain evidence="1 2">CBS 309.79</strain>
    </source>
</reference>
<evidence type="ECO:0000313" key="2">
    <source>
        <dbReference type="Proteomes" id="UP000305067"/>
    </source>
</evidence>
<name>A0A5C3Q6L4_9AGAR</name>
<evidence type="ECO:0000313" key="1">
    <source>
        <dbReference type="EMBL" id="TFK96787.1"/>
    </source>
</evidence>
<gene>
    <name evidence="1" type="ORF">BDV98DRAFT_597320</name>
</gene>
<dbReference type="EMBL" id="ML178855">
    <property type="protein sequence ID" value="TFK96787.1"/>
    <property type="molecule type" value="Genomic_DNA"/>
</dbReference>
<dbReference type="SUPFAM" id="SSF52047">
    <property type="entry name" value="RNI-like"/>
    <property type="match status" value="1"/>
</dbReference>
<accession>A0A5C3Q6L4</accession>
<organism evidence="1 2">
    <name type="scientific">Pterulicium gracile</name>
    <dbReference type="NCBI Taxonomy" id="1884261"/>
    <lineage>
        <taxon>Eukaryota</taxon>
        <taxon>Fungi</taxon>
        <taxon>Dikarya</taxon>
        <taxon>Basidiomycota</taxon>
        <taxon>Agaricomycotina</taxon>
        <taxon>Agaricomycetes</taxon>
        <taxon>Agaricomycetidae</taxon>
        <taxon>Agaricales</taxon>
        <taxon>Pleurotineae</taxon>
        <taxon>Pterulaceae</taxon>
        <taxon>Pterulicium</taxon>
    </lineage>
</organism>